<keyword evidence="9" id="KW-1185">Reference proteome</keyword>
<dbReference type="Gene3D" id="3.40.50.2000">
    <property type="entry name" value="Glycogen Phosphorylase B"/>
    <property type="match status" value="1"/>
</dbReference>
<comment type="subcellular location">
    <subcellularLocation>
        <location evidence="7">Membrane</location>
        <topology evidence="7">Single-pass membrane protein</topology>
    </subcellularLocation>
</comment>
<dbReference type="Pfam" id="PF00201">
    <property type="entry name" value="UDPGT"/>
    <property type="match status" value="1"/>
</dbReference>
<dbReference type="EC" id="2.4.1.17" evidence="7"/>
<evidence type="ECO:0000256" key="2">
    <source>
        <dbReference type="ARBA" id="ARBA00022676"/>
    </source>
</evidence>
<dbReference type="AlphaFoldDB" id="A0A2A6D342"/>
<proteinExistence type="inferred from homology"/>
<keyword evidence="7" id="KW-1133">Transmembrane helix</keyword>
<evidence type="ECO:0000256" key="7">
    <source>
        <dbReference type="RuleBase" id="RU362059"/>
    </source>
</evidence>
<dbReference type="EnsemblMetazoa" id="PPA42489.1">
    <property type="protein sequence ID" value="PPA42489.1"/>
    <property type="gene ID" value="WBGene00280858"/>
</dbReference>
<dbReference type="GO" id="GO:0015020">
    <property type="term" value="F:glucuronosyltransferase activity"/>
    <property type="evidence" value="ECO:0007669"/>
    <property type="project" value="UniProtKB-EC"/>
</dbReference>
<dbReference type="InterPro" id="IPR035595">
    <property type="entry name" value="UDP_glycos_trans_CS"/>
</dbReference>
<keyword evidence="2 6" id="KW-0328">Glycosyltransferase</keyword>
<comment type="similarity">
    <text evidence="1 6">Belongs to the UDP-glycosyltransferase family.</text>
</comment>
<dbReference type="GO" id="GO:0008194">
    <property type="term" value="F:UDP-glycosyltransferase activity"/>
    <property type="evidence" value="ECO:0000318"/>
    <property type="project" value="GO_Central"/>
</dbReference>
<dbReference type="CDD" id="cd03784">
    <property type="entry name" value="GT1_Gtf-like"/>
    <property type="match status" value="1"/>
</dbReference>
<evidence type="ECO:0000256" key="4">
    <source>
        <dbReference type="ARBA" id="ARBA00022729"/>
    </source>
</evidence>
<accession>A0A2A6D342</accession>
<evidence type="ECO:0000256" key="3">
    <source>
        <dbReference type="ARBA" id="ARBA00022679"/>
    </source>
</evidence>
<keyword evidence="7" id="KW-0812">Transmembrane</keyword>
<dbReference type="SUPFAM" id="SSF53756">
    <property type="entry name" value="UDP-Glycosyltransferase/glycogen phosphorylase"/>
    <property type="match status" value="2"/>
</dbReference>
<dbReference type="Proteomes" id="UP000005239">
    <property type="component" value="Unassembled WGS sequence"/>
</dbReference>
<dbReference type="PANTHER" id="PTHR48043">
    <property type="entry name" value="EG:EG0003.4 PROTEIN-RELATED"/>
    <property type="match status" value="1"/>
</dbReference>
<dbReference type="PANTHER" id="PTHR48043:SF23">
    <property type="entry name" value="UDP-GLUCURONOSYLTRANSFERASE"/>
    <property type="match status" value="1"/>
</dbReference>
<protein>
    <recommendedName>
        <fullName evidence="7">UDP-glucuronosyltransferase</fullName>
        <ecNumber evidence="7">2.4.1.17</ecNumber>
    </recommendedName>
</protein>
<evidence type="ECO:0000313" key="8">
    <source>
        <dbReference type="EnsemblMetazoa" id="PPA42489.1"/>
    </source>
</evidence>
<name>A0A2A6D342_PRIPA</name>
<keyword evidence="3 6" id="KW-0808">Transferase</keyword>
<evidence type="ECO:0000256" key="5">
    <source>
        <dbReference type="ARBA" id="ARBA00047475"/>
    </source>
</evidence>
<evidence type="ECO:0000256" key="1">
    <source>
        <dbReference type="ARBA" id="ARBA00009995"/>
    </source>
</evidence>
<comment type="catalytic activity">
    <reaction evidence="5 7">
        <text>glucuronate acceptor + UDP-alpha-D-glucuronate = acceptor beta-D-glucuronoside + UDP + H(+)</text>
        <dbReference type="Rhea" id="RHEA:21032"/>
        <dbReference type="ChEBI" id="CHEBI:15378"/>
        <dbReference type="ChEBI" id="CHEBI:58052"/>
        <dbReference type="ChEBI" id="CHEBI:58223"/>
        <dbReference type="ChEBI" id="CHEBI:132367"/>
        <dbReference type="ChEBI" id="CHEBI:132368"/>
        <dbReference type="EC" id="2.4.1.17"/>
    </reaction>
</comment>
<sequence length="470" mass="52968">MSSTTILVGDHHDEFGVPAALSYNPSSLTRKLDVHSFSSRAWNLYAHWLTRLQFAGPRSQVEALFKRRFGDDYPTLKEISSNVAYVFTNSEPLLDFATPTLTRVVSIGGLGAKEPKQLDEYWTTVMTRRPRVVLISFGSIAQSFLLAPAVKQTILKVAAALPSITFIWKYERTDAFALAEAAKIENLILTEWMPQNDLLNHPNMAVFITHGGMGSVQELALRGKPAILVPVFADQPRNAAMMEHNRLGKVLSKLEIGDHEKIMTLLQELLDNPEYADNAKRMSQMLAKKPFSSKDTLLRYVDFAAEFGPSTALSPQSHDMSFIEYHNLDIVLVAFLLALIVVYVAIKLICFVLRRIGARKFWGSFYKKNFILRFLAYNPVFARSHVTFIGALADALADAGHEVHMLAPIIDSRIDSYGTKKATIIRVPQSNSSLKYEREIEGRVARNLWHNKGIVREIEASRSLLFMKYF</sequence>
<feature type="transmembrane region" description="Helical" evidence="7">
    <location>
        <begin position="330"/>
        <end position="353"/>
    </location>
</feature>
<evidence type="ECO:0000313" key="9">
    <source>
        <dbReference type="Proteomes" id="UP000005239"/>
    </source>
</evidence>
<dbReference type="InterPro" id="IPR002213">
    <property type="entry name" value="UDP_glucos_trans"/>
</dbReference>
<dbReference type="OrthoDB" id="5835829at2759"/>
<dbReference type="InterPro" id="IPR050271">
    <property type="entry name" value="UDP-glycosyltransferase"/>
</dbReference>
<dbReference type="FunFam" id="3.40.50.2000:FF:000746">
    <property type="entry name" value="Uncharacterized protein"/>
    <property type="match status" value="1"/>
</dbReference>
<keyword evidence="4" id="KW-0732">Signal</keyword>
<reference evidence="8" key="2">
    <citation type="submission" date="2022-06" db="UniProtKB">
        <authorList>
            <consortium name="EnsemblMetazoa"/>
        </authorList>
    </citation>
    <scope>IDENTIFICATION</scope>
    <source>
        <strain evidence="8">PS312</strain>
    </source>
</reference>
<evidence type="ECO:0000256" key="6">
    <source>
        <dbReference type="RuleBase" id="RU003718"/>
    </source>
</evidence>
<organism evidence="8 9">
    <name type="scientific">Pristionchus pacificus</name>
    <name type="common">Parasitic nematode worm</name>
    <dbReference type="NCBI Taxonomy" id="54126"/>
    <lineage>
        <taxon>Eukaryota</taxon>
        <taxon>Metazoa</taxon>
        <taxon>Ecdysozoa</taxon>
        <taxon>Nematoda</taxon>
        <taxon>Chromadorea</taxon>
        <taxon>Rhabditida</taxon>
        <taxon>Rhabditina</taxon>
        <taxon>Diplogasteromorpha</taxon>
        <taxon>Diplogasteroidea</taxon>
        <taxon>Neodiplogasteridae</taxon>
        <taxon>Pristionchus</taxon>
    </lineage>
</organism>
<dbReference type="GO" id="GO:0016020">
    <property type="term" value="C:membrane"/>
    <property type="evidence" value="ECO:0007669"/>
    <property type="project" value="UniProtKB-SubCell"/>
</dbReference>
<reference evidence="9" key="1">
    <citation type="journal article" date="2008" name="Nat. Genet.">
        <title>The Pristionchus pacificus genome provides a unique perspective on nematode lifestyle and parasitism.</title>
        <authorList>
            <person name="Dieterich C."/>
            <person name="Clifton S.W."/>
            <person name="Schuster L.N."/>
            <person name="Chinwalla A."/>
            <person name="Delehaunty K."/>
            <person name="Dinkelacker I."/>
            <person name="Fulton L."/>
            <person name="Fulton R."/>
            <person name="Godfrey J."/>
            <person name="Minx P."/>
            <person name="Mitreva M."/>
            <person name="Roeseler W."/>
            <person name="Tian H."/>
            <person name="Witte H."/>
            <person name="Yang S.P."/>
            <person name="Wilson R.K."/>
            <person name="Sommer R.J."/>
        </authorList>
    </citation>
    <scope>NUCLEOTIDE SEQUENCE [LARGE SCALE GENOMIC DNA]</scope>
    <source>
        <strain evidence="9">PS312</strain>
    </source>
</reference>
<accession>A0A8R1UZ63</accession>
<gene>
    <name evidence="8" type="primary">WBGene00280858</name>
</gene>
<dbReference type="PROSITE" id="PS00375">
    <property type="entry name" value="UDPGT"/>
    <property type="match status" value="1"/>
</dbReference>
<keyword evidence="7" id="KW-0472">Membrane</keyword>